<protein>
    <submittedName>
        <fullName evidence="2">Uncharacterized protein</fullName>
    </submittedName>
</protein>
<comment type="caution">
    <text evidence="2">The sequence shown here is derived from an EMBL/GenBank/DDBJ whole genome shotgun (WGS) entry which is preliminary data.</text>
</comment>
<proteinExistence type="predicted"/>
<evidence type="ECO:0000256" key="1">
    <source>
        <dbReference type="SAM" id="MobiDB-lite"/>
    </source>
</evidence>
<dbReference type="EMBL" id="JACGCI010000017">
    <property type="protein sequence ID" value="KAF6758785.1"/>
    <property type="molecule type" value="Genomic_DNA"/>
</dbReference>
<evidence type="ECO:0000313" key="3">
    <source>
        <dbReference type="Proteomes" id="UP000521943"/>
    </source>
</evidence>
<reference evidence="2 3" key="1">
    <citation type="submission" date="2020-07" db="EMBL/GenBank/DDBJ databases">
        <title>Comparative genomics of pyrophilous fungi reveals a link between fire events and developmental genes.</title>
        <authorList>
            <consortium name="DOE Joint Genome Institute"/>
            <person name="Steindorff A.S."/>
            <person name="Carver A."/>
            <person name="Calhoun S."/>
            <person name="Stillman K."/>
            <person name="Liu H."/>
            <person name="Lipzen A."/>
            <person name="Pangilinan J."/>
            <person name="Labutti K."/>
            <person name="Bruns T.D."/>
            <person name="Grigoriev I.V."/>
        </authorList>
    </citation>
    <scope>NUCLEOTIDE SEQUENCE [LARGE SCALE GENOMIC DNA]</scope>
    <source>
        <strain evidence="2 3">CBS 144469</strain>
    </source>
</reference>
<feature type="compositionally biased region" description="Pro residues" evidence="1">
    <location>
        <begin position="104"/>
        <end position="117"/>
    </location>
</feature>
<name>A0A8H6I4M2_9AGAR</name>
<dbReference type="AlphaFoldDB" id="A0A8H6I4M2"/>
<organism evidence="2 3">
    <name type="scientific">Ephemerocybe angulata</name>
    <dbReference type="NCBI Taxonomy" id="980116"/>
    <lineage>
        <taxon>Eukaryota</taxon>
        <taxon>Fungi</taxon>
        <taxon>Dikarya</taxon>
        <taxon>Basidiomycota</taxon>
        <taxon>Agaricomycotina</taxon>
        <taxon>Agaricomycetes</taxon>
        <taxon>Agaricomycetidae</taxon>
        <taxon>Agaricales</taxon>
        <taxon>Agaricineae</taxon>
        <taxon>Psathyrellaceae</taxon>
        <taxon>Ephemerocybe</taxon>
    </lineage>
</organism>
<dbReference type="OrthoDB" id="2654423at2759"/>
<accession>A0A8H6I4M2</accession>
<sequence length="250" mass="28691">MPGGRPRLYKTVEEKKAANRAKTKKFYDLNKEELNEAKRNKRRVRRDAVKPAKPRTPRTPQKPQTKAREPLLTTHRSEKAVATAVAQPSTGDTHPRSSTISPKPSQPPPSQPPPSQPPTFELLNSKRVSNTWEQLAEAVNSRPLVEYLTWICESFAERQETDLEAAGWLFRDEETKLNRIHELIRTYETEAYTLEGCGKSWKEWQVLRVKVQGYQRELCEIECEALIGPGQLAQDFRRKALPFQRPSFSG</sequence>
<dbReference type="Proteomes" id="UP000521943">
    <property type="component" value="Unassembled WGS sequence"/>
</dbReference>
<feature type="region of interest" description="Disordered" evidence="1">
    <location>
        <begin position="1"/>
        <end position="121"/>
    </location>
</feature>
<evidence type="ECO:0000313" key="2">
    <source>
        <dbReference type="EMBL" id="KAF6758785.1"/>
    </source>
</evidence>
<feature type="compositionally biased region" description="Polar residues" evidence="1">
    <location>
        <begin position="86"/>
        <end position="100"/>
    </location>
</feature>
<gene>
    <name evidence="2" type="ORF">DFP72DRAFT_1064304</name>
</gene>
<keyword evidence="3" id="KW-1185">Reference proteome</keyword>
<feature type="compositionally biased region" description="Basic and acidic residues" evidence="1">
    <location>
        <begin position="25"/>
        <end position="38"/>
    </location>
</feature>